<evidence type="ECO:0000259" key="6">
    <source>
        <dbReference type="Pfam" id="PF06305"/>
    </source>
</evidence>
<dbReference type="Proteomes" id="UP001253545">
    <property type="component" value="Unassembled WGS sequence"/>
</dbReference>
<accession>A0ABU2ZPT6</accession>
<evidence type="ECO:0000256" key="3">
    <source>
        <dbReference type="ARBA" id="ARBA00022989"/>
    </source>
</evidence>
<name>A0ABU2ZPT6_9ALTE</name>
<evidence type="ECO:0000313" key="7">
    <source>
        <dbReference type="EMBL" id="MDT0594281.1"/>
    </source>
</evidence>
<keyword evidence="8" id="KW-1185">Reference proteome</keyword>
<protein>
    <submittedName>
        <fullName evidence="7">Lipopolysaccharide assembly protein LapA domain-containing protein</fullName>
    </submittedName>
</protein>
<evidence type="ECO:0000256" key="4">
    <source>
        <dbReference type="ARBA" id="ARBA00023136"/>
    </source>
</evidence>
<keyword evidence="2 5" id="KW-0812">Transmembrane</keyword>
<comment type="caution">
    <text evidence="7">The sequence shown here is derived from an EMBL/GenBank/DDBJ whole genome shotgun (WGS) entry which is preliminary data.</text>
</comment>
<evidence type="ECO:0000256" key="5">
    <source>
        <dbReference type="SAM" id="Phobius"/>
    </source>
</evidence>
<evidence type="ECO:0000256" key="2">
    <source>
        <dbReference type="ARBA" id="ARBA00022692"/>
    </source>
</evidence>
<feature type="transmembrane region" description="Helical" evidence="5">
    <location>
        <begin position="45"/>
        <end position="67"/>
    </location>
</feature>
<dbReference type="Pfam" id="PF06305">
    <property type="entry name" value="LapA_dom"/>
    <property type="match status" value="1"/>
</dbReference>
<evidence type="ECO:0000256" key="1">
    <source>
        <dbReference type="ARBA" id="ARBA00022475"/>
    </source>
</evidence>
<dbReference type="RefSeq" id="WP_311367759.1">
    <property type="nucleotide sequence ID" value="NZ_JAVRHX010000001.1"/>
</dbReference>
<proteinExistence type="predicted"/>
<feature type="domain" description="Lipopolysaccharide assembly protein A" evidence="6">
    <location>
        <begin position="24"/>
        <end position="84"/>
    </location>
</feature>
<dbReference type="EMBL" id="JAVRHX010000001">
    <property type="protein sequence ID" value="MDT0594281.1"/>
    <property type="molecule type" value="Genomic_DNA"/>
</dbReference>
<evidence type="ECO:0000313" key="8">
    <source>
        <dbReference type="Proteomes" id="UP001253545"/>
    </source>
</evidence>
<sequence>MKGIVLFVIVLFILLLAIVVGARNSSLITVELLVIQTEMRLSTFMIFSLFAGFFVGISTILTKYLVLRLRFANMKKRLDKLSLEKSK</sequence>
<keyword evidence="3 5" id="KW-1133">Transmembrane helix</keyword>
<organism evidence="7 8">
    <name type="scientific">Glaciecola petra</name>
    <dbReference type="NCBI Taxonomy" id="3075602"/>
    <lineage>
        <taxon>Bacteria</taxon>
        <taxon>Pseudomonadati</taxon>
        <taxon>Pseudomonadota</taxon>
        <taxon>Gammaproteobacteria</taxon>
        <taxon>Alteromonadales</taxon>
        <taxon>Alteromonadaceae</taxon>
        <taxon>Glaciecola</taxon>
    </lineage>
</organism>
<reference evidence="7 8" key="1">
    <citation type="submission" date="2023-09" db="EMBL/GenBank/DDBJ databases">
        <authorList>
            <person name="Rey-Velasco X."/>
        </authorList>
    </citation>
    <scope>NUCLEOTIDE SEQUENCE [LARGE SCALE GENOMIC DNA]</scope>
    <source>
        <strain evidence="7 8">P117</strain>
    </source>
</reference>
<dbReference type="InterPro" id="IPR010445">
    <property type="entry name" value="LapA_dom"/>
</dbReference>
<gene>
    <name evidence="7" type="ORF">RM552_05460</name>
</gene>
<keyword evidence="1" id="KW-1003">Cell membrane</keyword>
<keyword evidence="4 5" id="KW-0472">Membrane</keyword>